<accession>A0A6G4X1H1</accession>
<feature type="compositionally biased region" description="Acidic residues" evidence="1">
    <location>
        <begin position="65"/>
        <end position="78"/>
    </location>
</feature>
<organism evidence="3 4">
    <name type="scientific">Streptomyces boncukensis</name>
    <dbReference type="NCBI Taxonomy" id="2711219"/>
    <lineage>
        <taxon>Bacteria</taxon>
        <taxon>Bacillati</taxon>
        <taxon>Actinomycetota</taxon>
        <taxon>Actinomycetes</taxon>
        <taxon>Kitasatosporales</taxon>
        <taxon>Streptomycetaceae</taxon>
        <taxon>Streptomyces</taxon>
    </lineage>
</organism>
<feature type="region of interest" description="Disordered" evidence="1">
    <location>
        <begin position="63"/>
        <end position="112"/>
    </location>
</feature>
<protein>
    <recommendedName>
        <fullName evidence="5">Secreted protein</fullName>
    </recommendedName>
</protein>
<dbReference type="EMBL" id="JAAKZZ010000203">
    <property type="protein sequence ID" value="NGO70511.1"/>
    <property type="molecule type" value="Genomic_DNA"/>
</dbReference>
<feature type="signal peptide" evidence="2">
    <location>
        <begin position="1"/>
        <end position="27"/>
    </location>
</feature>
<dbReference type="Proteomes" id="UP000477722">
    <property type="component" value="Unassembled WGS sequence"/>
</dbReference>
<name>A0A6G4X1H1_9ACTN</name>
<evidence type="ECO:0000256" key="2">
    <source>
        <dbReference type="SAM" id="SignalP"/>
    </source>
</evidence>
<evidence type="ECO:0008006" key="5">
    <source>
        <dbReference type="Google" id="ProtNLM"/>
    </source>
</evidence>
<dbReference type="RefSeq" id="WP_165300167.1">
    <property type="nucleotide sequence ID" value="NZ_JAAKZZ010000203.1"/>
</dbReference>
<keyword evidence="2" id="KW-0732">Signal</keyword>
<dbReference type="AlphaFoldDB" id="A0A6G4X1H1"/>
<evidence type="ECO:0000313" key="4">
    <source>
        <dbReference type="Proteomes" id="UP000477722"/>
    </source>
</evidence>
<feature type="compositionally biased region" description="Gly residues" evidence="1">
    <location>
        <begin position="79"/>
        <end position="100"/>
    </location>
</feature>
<sequence>MKKAFAAAATVAMTGSALLAGSGVAAADNGSDEGIEKGRTCMAILDTPIPLLTPETDLLVALCQEPEDSDNGDGDGDDNGNGGDDGTGNGDNGNGNGNGGEPTPEPAALLYR</sequence>
<feature type="chain" id="PRO_5038516755" description="Secreted protein" evidence="2">
    <location>
        <begin position="28"/>
        <end position="112"/>
    </location>
</feature>
<keyword evidence="4" id="KW-1185">Reference proteome</keyword>
<evidence type="ECO:0000256" key="1">
    <source>
        <dbReference type="SAM" id="MobiDB-lite"/>
    </source>
</evidence>
<evidence type="ECO:0000313" key="3">
    <source>
        <dbReference type="EMBL" id="NGO70511.1"/>
    </source>
</evidence>
<reference evidence="3 4" key="1">
    <citation type="submission" date="2020-02" db="EMBL/GenBank/DDBJ databases">
        <title>Whole-genome analyses of novel actinobacteria.</title>
        <authorList>
            <person name="Sahin N."/>
            <person name="Tatar D."/>
        </authorList>
    </citation>
    <scope>NUCLEOTIDE SEQUENCE [LARGE SCALE GENOMIC DNA]</scope>
    <source>
        <strain evidence="3 4">SB3404</strain>
    </source>
</reference>
<comment type="caution">
    <text evidence="3">The sequence shown here is derived from an EMBL/GenBank/DDBJ whole genome shotgun (WGS) entry which is preliminary data.</text>
</comment>
<gene>
    <name evidence="3" type="ORF">G5C65_19560</name>
</gene>
<proteinExistence type="predicted"/>